<gene>
    <name evidence="1" type="ORF">LCGC14_0317760</name>
</gene>
<dbReference type="AlphaFoldDB" id="A0A0F9U2H8"/>
<comment type="caution">
    <text evidence="1">The sequence shown here is derived from an EMBL/GenBank/DDBJ whole genome shotgun (WGS) entry which is preliminary data.</text>
</comment>
<sequence>MEIILVILALIGLITVVTFVLYEIECAIKAIKAFKSRPRPDPKMPAHWKRNTDQKLVNKPYVYVVRDDGAYIRIEREFGFLTFVWEDQGVRAFVSHWDPRENRQDLELKGNFYDAIDKADQWFHMGRDVTHNIKVAFWIAHNKERRAGEHA</sequence>
<name>A0A0F9U2H8_9ZZZZ</name>
<dbReference type="EMBL" id="LAZR01000213">
    <property type="protein sequence ID" value="KKN81517.1"/>
    <property type="molecule type" value="Genomic_DNA"/>
</dbReference>
<evidence type="ECO:0000313" key="1">
    <source>
        <dbReference type="EMBL" id="KKN81517.1"/>
    </source>
</evidence>
<reference evidence="1" key="1">
    <citation type="journal article" date="2015" name="Nature">
        <title>Complex archaea that bridge the gap between prokaryotes and eukaryotes.</title>
        <authorList>
            <person name="Spang A."/>
            <person name="Saw J.H."/>
            <person name="Jorgensen S.L."/>
            <person name="Zaremba-Niedzwiedzka K."/>
            <person name="Martijn J."/>
            <person name="Lind A.E."/>
            <person name="van Eijk R."/>
            <person name="Schleper C."/>
            <person name="Guy L."/>
            <person name="Ettema T.J."/>
        </authorList>
    </citation>
    <scope>NUCLEOTIDE SEQUENCE</scope>
</reference>
<protein>
    <submittedName>
        <fullName evidence="1">Uncharacterized protein</fullName>
    </submittedName>
</protein>
<proteinExistence type="predicted"/>
<organism evidence="1">
    <name type="scientific">marine sediment metagenome</name>
    <dbReference type="NCBI Taxonomy" id="412755"/>
    <lineage>
        <taxon>unclassified sequences</taxon>
        <taxon>metagenomes</taxon>
        <taxon>ecological metagenomes</taxon>
    </lineage>
</organism>
<accession>A0A0F9U2H8</accession>